<evidence type="ECO:0000313" key="3">
    <source>
        <dbReference type="Proteomes" id="UP000074914"/>
    </source>
</evidence>
<proteinExistence type="predicted"/>
<keyword evidence="1" id="KW-1133">Transmembrane helix</keyword>
<organism evidence="2 3">
    <name type="scientific">Collimonas pratensis</name>
    <dbReference type="NCBI Taxonomy" id="279113"/>
    <lineage>
        <taxon>Bacteria</taxon>
        <taxon>Pseudomonadati</taxon>
        <taxon>Pseudomonadota</taxon>
        <taxon>Betaproteobacteria</taxon>
        <taxon>Burkholderiales</taxon>
        <taxon>Oxalobacteraceae</taxon>
        <taxon>Collimonas</taxon>
    </lineage>
</organism>
<dbReference type="Proteomes" id="UP000074914">
    <property type="component" value="Chromosome"/>
</dbReference>
<name>A0ABM5Z305_9BURK</name>
<keyword evidence="1" id="KW-0812">Transmembrane</keyword>
<gene>
    <name evidence="2" type="ORF">CPter291_1134</name>
</gene>
<accession>A0ABM5Z305</accession>
<reference evidence="2 3" key="1">
    <citation type="submission" date="2015-11" db="EMBL/GenBank/DDBJ databases">
        <title>Exploring the genomic traits of fungus-feeding bacterial genus Collimonas.</title>
        <authorList>
            <person name="Song C."/>
            <person name="Schmidt R."/>
            <person name="de Jager V."/>
            <person name="Krzyzanowska D."/>
            <person name="Jongedijk E."/>
            <person name="Cankar K."/>
            <person name="Beekwilder J."/>
            <person name="van Veen A."/>
            <person name="de Boer W."/>
            <person name="van Veen J.A."/>
            <person name="Garbeva P."/>
        </authorList>
    </citation>
    <scope>NUCLEOTIDE SEQUENCE [LARGE SCALE GENOMIC DNA]</scope>
    <source>
        <strain evidence="2 3">Ter291</strain>
    </source>
</reference>
<feature type="transmembrane region" description="Helical" evidence="1">
    <location>
        <begin position="9"/>
        <end position="29"/>
    </location>
</feature>
<dbReference type="EMBL" id="CP013236">
    <property type="protein sequence ID" value="AMP13410.1"/>
    <property type="molecule type" value="Genomic_DNA"/>
</dbReference>
<evidence type="ECO:0000313" key="2">
    <source>
        <dbReference type="EMBL" id="AMP13410.1"/>
    </source>
</evidence>
<protein>
    <submittedName>
        <fullName evidence="2">Uncharacterized protein</fullName>
    </submittedName>
</protein>
<sequence>MQKPFNRKIIYVATLVFVLLIAWLFTGYVRSYLDDEQQTSFFIKKFPTFQLEFVDPFANEGDSPAIADLSTVDRKSLVDYCKYRFGVTSGSDEALDDCAKNIPGYLKQ</sequence>
<keyword evidence="1" id="KW-0472">Membrane</keyword>
<keyword evidence="3" id="KW-1185">Reference proteome</keyword>
<evidence type="ECO:0000256" key="1">
    <source>
        <dbReference type="SAM" id="Phobius"/>
    </source>
</evidence>
<dbReference type="RefSeq" id="WP_231880050.1">
    <property type="nucleotide sequence ID" value="NZ_CP013236.1"/>
</dbReference>